<gene>
    <name evidence="2" type="ORF">B0T16DRAFT_395436</name>
</gene>
<dbReference type="EMBL" id="JAULSV010000007">
    <property type="protein sequence ID" value="KAK0639769.1"/>
    <property type="molecule type" value="Genomic_DNA"/>
</dbReference>
<evidence type="ECO:0000256" key="1">
    <source>
        <dbReference type="SAM" id="MobiDB-lite"/>
    </source>
</evidence>
<dbReference type="AlphaFoldDB" id="A0AA40CJU5"/>
<comment type="caution">
    <text evidence="2">The sequence shown here is derived from an EMBL/GenBank/DDBJ whole genome shotgun (WGS) entry which is preliminary data.</text>
</comment>
<reference evidence="2" key="1">
    <citation type="submission" date="2023-06" db="EMBL/GenBank/DDBJ databases">
        <title>Genome-scale phylogeny and comparative genomics of the fungal order Sordariales.</title>
        <authorList>
            <consortium name="Lawrence Berkeley National Laboratory"/>
            <person name="Hensen N."/>
            <person name="Bonometti L."/>
            <person name="Westerberg I."/>
            <person name="Brannstrom I.O."/>
            <person name="Guillou S."/>
            <person name="Cros-Aarteil S."/>
            <person name="Calhoun S."/>
            <person name="Haridas S."/>
            <person name="Kuo A."/>
            <person name="Mondo S."/>
            <person name="Pangilinan J."/>
            <person name="Riley R."/>
            <person name="Labutti K."/>
            <person name="Andreopoulos B."/>
            <person name="Lipzen A."/>
            <person name="Chen C."/>
            <person name="Yanf M."/>
            <person name="Daum C."/>
            <person name="Ng V."/>
            <person name="Clum A."/>
            <person name="Steindorff A."/>
            <person name="Ohm R."/>
            <person name="Martin F."/>
            <person name="Silar P."/>
            <person name="Natvig D."/>
            <person name="Lalanne C."/>
            <person name="Gautier V."/>
            <person name="Ament-Velasquez S.L."/>
            <person name="Kruys A."/>
            <person name="Hutchinson M.I."/>
            <person name="Powell A.J."/>
            <person name="Barry K."/>
            <person name="Miller A.N."/>
            <person name="Grigoriev I.V."/>
            <person name="Debuchy R."/>
            <person name="Gladieux P."/>
            <person name="Thoren M.H."/>
            <person name="Johannesson H."/>
        </authorList>
    </citation>
    <scope>NUCLEOTIDE SEQUENCE</scope>
    <source>
        <strain evidence="2">SMH2532-1</strain>
    </source>
</reference>
<sequence>MSQKLSPEKYERREKEILYLRHKIQKAVIPTGGGEIKAKDTKCVSNYLACLENMGHVEAAMLRTSKIHKVLKYIAQKVPPDSIPGENEFQLIPRSRALWYLYLQVLAEDVDGTGIAAALDKKLVINDDDGTEAVGADATIPAPQPGAPPAIHLHPGDLWTWVSTHRNDTVYDPSRPITRHPGWDDGSCTPPPECASPPEIGEEMDISTYVVS</sequence>
<feature type="region of interest" description="Disordered" evidence="1">
    <location>
        <begin position="181"/>
        <end position="200"/>
    </location>
</feature>
<proteinExistence type="predicted"/>
<evidence type="ECO:0000313" key="2">
    <source>
        <dbReference type="EMBL" id="KAK0639769.1"/>
    </source>
</evidence>
<protein>
    <submittedName>
        <fullName evidence="2">Uncharacterized protein</fullName>
    </submittedName>
</protein>
<dbReference type="Proteomes" id="UP001174936">
    <property type="component" value="Unassembled WGS sequence"/>
</dbReference>
<organism evidence="2 3">
    <name type="scientific">Cercophora newfieldiana</name>
    <dbReference type="NCBI Taxonomy" id="92897"/>
    <lineage>
        <taxon>Eukaryota</taxon>
        <taxon>Fungi</taxon>
        <taxon>Dikarya</taxon>
        <taxon>Ascomycota</taxon>
        <taxon>Pezizomycotina</taxon>
        <taxon>Sordariomycetes</taxon>
        <taxon>Sordariomycetidae</taxon>
        <taxon>Sordariales</taxon>
        <taxon>Lasiosphaeriaceae</taxon>
        <taxon>Cercophora</taxon>
    </lineage>
</organism>
<evidence type="ECO:0000313" key="3">
    <source>
        <dbReference type="Proteomes" id="UP001174936"/>
    </source>
</evidence>
<accession>A0AA40CJU5</accession>
<name>A0AA40CJU5_9PEZI</name>
<keyword evidence="3" id="KW-1185">Reference proteome</keyword>